<sequence length="65" mass="7174">MFALTTQALCGVSNARNLVIHPRNVLIPKCVLVVNPITQESRAMNIRNVSTVKDSMLLILENVRG</sequence>
<comment type="caution">
    <text evidence="1">The sequence shown here is derived from an EMBL/GenBank/DDBJ whole genome shotgun (WGS) entry which is preliminary data.</text>
</comment>
<proteinExistence type="predicted"/>
<gene>
    <name evidence="1" type="ORF">ACAOBT_LOCUS37242</name>
</gene>
<accession>A0A9P0QG88</accession>
<dbReference type="AlphaFoldDB" id="A0A9P0QG88"/>
<keyword evidence="2" id="KW-1185">Reference proteome</keyword>
<organism evidence="1 2">
    <name type="scientific">Acanthoscelides obtectus</name>
    <name type="common">Bean weevil</name>
    <name type="synonym">Bruchus obtectus</name>
    <dbReference type="NCBI Taxonomy" id="200917"/>
    <lineage>
        <taxon>Eukaryota</taxon>
        <taxon>Metazoa</taxon>
        <taxon>Ecdysozoa</taxon>
        <taxon>Arthropoda</taxon>
        <taxon>Hexapoda</taxon>
        <taxon>Insecta</taxon>
        <taxon>Pterygota</taxon>
        <taxon>Neoptera</taxon>
        <taxon>Endopterygota</taxon>
        <taxon>Coleoptera</taxon>
        <taxon>Polyphaga</taxon>
        <taxon>Cucujiformia</taxon>
        <taxon>Chrysomeloidea</taxon>
        <taxon>Chrysomelidae</taxon>
        <taxon>Bruchinae</taxon>
        <taxon>Bruchini</taxon>
        <taxon>Acanthoscelides</taxon>
    </lineage>
</organism>
<protein>
    <submittedName>
        <fullName evidence="1">Uncharacterized protein</fullName>
    </submittedName>
</protein>
<evidence type="ECO:0000313" key="2">
    <source>
        <dbReference type="Proteomes" id="UP001152888"/>
    </source>
</evidence>
<name>A0A9P0QG88_ACAOB</name>
<evidence type="ECO:0000313" key="1">
    <source>
        <dbReference type="EMBL" id="CAH2019589.1"/>
    </source>
</evidence>
<reference evidence="1" key="1">
    <citation type="submission" date="2022-03" db="EMBL/GenBank/DDBJ databases">
        <authorList>
            <person name="Sayadi A."/>
        </authorList>
    </citation>
    <scope>NUCLEOTIDE SEQUENCE</scope>
</reference>
<dbReference type="Proteomes" id="UP001152888">
    <property type="component" value="Unassembled WGS sequence"/>
</dbReference>
<dbReference type="EMBL" id="CAKOFQ010010362">
    <property type="protein sequence ID" value="CAH2019589.1"/>
    <property type="molecule type" value="Genomic_DNA"/>
</dbReference>